<organism evidence="2 3">
    <name type="scientific">Dunaliella salina</name>
    <name type="common">Green alga</name>
    <name type="synonym">Protococcus salinus</name>
    <dbReference type="NCBI Taxonomy" id="3046"/>
    <lineage>
        <taxon>Eukaryota</taxon>
        <taxon>Viridiplantae</taxon>
        <taxon>Chlorophyta</taxon>
        <taxon>core chlorophytes</taxon>
        <taxon>Chlorophyceae</taxon>
        <taxon>CS clade</taxon>
        <taxon>Chlamydomonadales</taxon>
        <taxon>Dunaliellaceae</taxon>
        <taxon>Dunaliella</taxon>
    </lineage>
</organism>
<keyword evidence="3" id="KW-1185">Reference proteome</keyword>
<feature type="compositionally biased region" description="Gly residues" evidence="1">
    <location>
        <begin position="242"/>
        <end position="251"/>
    </location>
</feature>
<evidence type="ECO:0000313" key="3">
    <source>
        <dbReference type="Proteomes" id="UP000815325"/>
    </source>
</evidence>
<sequence>MLLCNRCGIHYMRYKKLPGPKREQHHSTSRFSAPSSPLHCGKRKASDAWADQLHSHTNNQQGHGPAHFSVGSYPGPSSVGPPDHQQQHQQQHLNPHSKSRSLCIPAPTQAPASTSAPSSAPQHQHIHPPSRPRLLSRQCSGSHAATTASATGAAAANQPMASPTHSSPNATPILPPPPRPVAAAAAAPHDSADGKLGSGMGPSVSQTIHGEPRATAPGTDGHSGIGRGGVGSIDGIHRSGLGTRGEQGGLGSDTMGIGPCGVFSAGAAAKGILGSSSNVGEDELRAVIGKDGAGDSMPAASTIFDASQFGTAGATCGSAAAAAAATSDKLPSVTCSSVMPLLHPHNTNPINTLGMGKGTSSNVPPIPPPSTTANPFPGALFPTAQPLHLTGTSIIPPFPFHIPTTISALTPPASHALQQFHPQHAHHPAPKKAAAAPPVSAMFSNASSSPLSSTPSSSAAAAAAAPAAPLATVHLASSSSSSNSTAQQQHQLQSMLPPPHSLLNELLGLGVTSHSSSDLQQQQHMCAPQSLLNSVLGGAITKSGGASLPQLPNHLPYSLLQPKDPHVPSGLQTPIYTTPREQTGSETL</sequence>
<evidence type="ECO:0000313" key="2">
    <source>
        <dbReference type="EMBL" id="KAF5833612.1"/>
    </source>
</evidence>
<feature type="compositionally biased region" description="Gly residues" evidence="1">
    <location>
        <begin position="221"/>
        <end position="232"/>
    </location>
</feature>
<name>A0ABQ7GG85_DUNSA</name>
<dbReference type="EMBL" id="MU069801">
    <property type="protein sequence ID" value="KAF5833612.1"/>
    <property type="molecule type" value="Genomic_DNA"/>
</dbReference>
<accession>A0ABQ7GG85</accession>
<feature type="compositionally biased region" description="Low complexity" evidence="1">
    <location>
        <begin position="69"/>
        <end position="92"/>
    </location>
</feature>
<protein>
    <recommendedName>
        <fullName evidence="4">GATA-type domain-containing protein</fullName>
    </recommendedName>
</protein>
<reference evidence="2" key="1">
    <citation type="submission" date="2017-08" db="EMBL/GenBank/DDBJ databases">
        <authorList>
            <person name="Polle J.E."/>
            <person name="Barry K."/>
            <person name="Cushman J."/>
            <person name="Schmutz J."/>
            <person name="Tran D."/>
            <person name="Hathwaick L.T."/>
            <person name="Yim W.C."/>
            <person name="Jenkins J."/>
            <person name="Mckie-Krisberg Z.M."/>
            <person name="Prochnik S."/>
            <person name="Lindquist E."/>
            <person name="Dockter R.B."/>
            <person name="Adam C."/>
            <person name="Molina H."/>
            <person name="Bunkerborg J."/>
            <person name="Jin E."/>
            <person name="Buchheim M."/>
            <person name="Magnuson J."/>
        </authorList>
    </citation>
    <scope>NUCLEOTIDE SEQUENCE</scope>
    <source>
        <strain evidence="2">CCAP 19/18</strain>
    </source>
</reference>
<feature type="compositionally biased region" description="Low complexity" evidence="1">
    <location>
        <begin position="475"/>
        <end position="484"/>
    </location>
</feature>
<feature type="compositionally biased region" description="Low complexity" evidence="1">
    <location>
        <begin position="140"/>
        <end position="156"/>
    </location>
</feature>
<evidence type="ECO:0000256" key="1">
    <source>
        <dbReference type="SAM" id="MobiDB-lite"/>
    </source>
</evidence>
<feature type="region of interest" description="Disordered" evidence="1">
    <location>
        <begin position="475"/>
        <end position="501"/>
    </location>
</feature>
<evidence type="ECO:0008006" key="4">
    <source>
        <dbReference type="Google" id="ProtNLM"/>
    </source>
</evidence>
<gene>
    <name evidence="2" type="ORF">DUNSADRAFT_10028</name>
</gene>
<feature type="region of interest" description="Disordered" evidence="1">
    <location>
        <begin position="18"/>
        <end position="252"/>
    </location>
</feature>
<comment type="caution">
    <text evidence="2">The sequence shown here is derived from an EMBL/GenBank/DDBJ whole genome shotgun (WGS) entry which is preliminary data.</text>
</comment>
<feature type="compositionally biased region" description="Polar residues" evidence="1">
    <location>
        <begin position="570"/>
        <end position="588"/>
    </location>
</feature>
<proteinExistence type="predicted"/>
<feature type="compositionally biased region" description="Polar residues" evidence="1">
    <location>
        <begin position="485"/>
        <end position="494"/>
    </location>
</feature>
<feature type="compositionally biased region" description="Low complexity" evidence="1">
    <location>
        <begin position="105"/>
        <end position="122"/>
    </location>
</feature>
<feature type="region of interest" description="Disordered" evidence="1">
    <location>
        <begin position="556"/>
        <end position="588"/>
    </location>
</feature>
<dbReference type="Proteomes" id="UP000815325">
    <property type="component" value="Unassembled WGS sequence"/>
</dbReference>